<dbReference type="HOGENOM" id="CLU_2937979_0_0_6"/>
<name>K8VZF5_9GAMM</name>
<evidence type="ECO:0000313" key="1">
    <source>
        <dbReference type="EMBL" id="EKT53668.1"/>
    </source>
</evidence>
<dbReference type="PATRIC" id="fig|1141662.3.peg.3731"/>
<dbReference type="Proteomes" id="UP000009336">
    <property type="component" value="Unassembled WGS sequence"/>
</dbReference>
<dbReference type="AlphaFoldDB" id="K8VZF5"/>
<keyword evidence="2" id="KW-1185">Reference proteome</keyword>
<reference evidence="1 2" key="1">
    <citation type="journal article" date="2012" name="BMC Genomics">
        <title>Comparative genomics of bacteria in the genus Providencia isolated from wild Drosophila melanogaster.</title>
        <authorList>
            <person name="Galac M.R."/>
            <person name="Lazzaro B.P."/>
        </authorList>
    </citation>
    <scope>NUCLEOTIDE SEQUENCE [LARGE SCALE GENOMIC DNA]</scope>
    <source>
        <strain evidence="1 2">DSM 19968</strain>
    </source>
</reference>
<comment type="caution">
    <text evidence="1">The sequence shown here is derived from an EMBL/GenBank/DDBJ whole genome shotgun (WGS) entry which is preliminary data.</text>
</comment>
<evidence type="ECO:0000313" key="2">
    <source>
        <dbReference type="Proteomes" id="UP000009336"/>
    </source>
</evidence>
<accession>K8VZF5</accession>
<dbReference type="EMBL" id="AKKL01000051">
    <property type="protein sequence ID" value="EKT53668.1"/>
    <property type="molecule type" value="Genomic_DNA"/>
</dbReference>
<proteinExistence type="predicted"/>
<sequence>MLFFATYFHCMKPIKITANPSCPLIKVVKKHEHQLKLEMKSALWVRLKAIFRDIERPLRS</sequence>
<protein>
    <submittedName>
        <fullName evidence="1">Uncharacterized protein</fullName>
    </submittedName>
</protein>
<organism evidence="1 2">
    <name type="scientific">Providencia burhodogranariea DSM 19968</name>
    <dbReference type="NCBI Taxonomy" id="1141662"/>
    <lineage>
        <taxon>Bacteria</taxon>
        <taxon>Pseudomonadati</taxon>
        <taxon>Pseudomonadota</taxon>
        <taxon>Gammaproteobacteria</taxon>
        <taxon>Enterobacterales</taxon>
        <taxon>Morganellaceae</taxon>
        <taxon>Providencia</taxon>
    </lineage>
</organism>
<gene>
    <name evidence="1" type="ORF">OOA_18384</name>
</gene>